<proteinExistence type="inferred from homology"/>
<dbReference type="PANTHER" id="PTHR42985">
    <property type="entry name" value="SODIUM-COUPLED MONOCARBOXYLATE TRANSPORTER"/>
    <property type="match status" value="1"/>
</dbReference>
<feature type="transmembrane region" description="Helical" evidence="12">
    <location>
        <begin position="183"/>
        <end position="201"/>
    </location>
</feature>
<evidence type="ECO:0000256" key="3">
    <source>
        <dbReference type="ARBA" id="ARBA00022448"/>
    </source>
</evidence>
<feature type="transmembrane region" description="Helical" evidence="12">
    <location>
        <begin position="371"/>
        <end position="390"/>
    </location>
</feature>
<feature type="transmembrane region" description="Helical" evidence="12">
    <location>
        <begin position="236"/>
        <end position="254"/>
    </location>
</feature>
<gene>
    <name evidence="13" type="ORF">CLOBOL_01566</name>
</gene>
<comment type="caution">
    <text evidence="13">The sequence shown here is derived from an EMBL/GenBank/DDBJ whole genome shotgun (WGS) entry which is preliminary data.</text>
</comment>
<dbReference type="GO" id="GO:0005886">
    <property type="term" value="C:plasma membrane"/>
    <property type="evidence" value="ECO:0007669"/>
    <property type="project" value="UniProtKB-SubCell"/>
</dbReference>
<feature type="transmembrane region" description="Helical" evidence="12">
    <location>
        <begin position="514"/>
        <end position="532"/>
    </location>
</feature>
<dbReference type="Gene3D" id="1.20.1730.10">
    <property type="entry name" value="Sodium/glucose cotransporter"/>
    <property type="match status" value="1"/>
</dbReference>
<feature type="transmembrane region" description="Helical" evidence="12">
    <location>
        <begin position="123"/>
        <end position="146"/>
    </location>
</feature>
<feature type="transmembrane region" description="Helical" evidence="12">
    <location>
        <begin position="46"/>
        <end position="64"/>
    </location>
</feature>
<evidence type="ECO:0000256" key="12">
    <source>
        <dbReference type="SAM" id="Phobius"/>
    </source>
</evidence>
<evidence type="ECO:0000256" key="4">
    <source>
        <dbReference type="ARBA" id="ARBA00022475"/>
    </source>
</evidence>
<sequence>MTMTFTIIDAAIIFIYLMGMLVLGFIMGKTNKTQEDYFVAKRSLPWLPIGLSIAATMISCNSFVGGPGWGYHSGLLPFMQNMTVPLALFISTTIFVPMLYDLKLTSVYEYIELRLGPKTRMAAVLGFILNSLIQVSSMVFVPSLVLQRFMGVSINIIIPVIVVIAVVYTMAGGIKAVIWTDAIQILVIWGGLIGGMVFLFSKSDIGFFETVRMAAQAGKLRAIDTSWQFSLTNENGFWAALVGGLFMWSRYFSFDQAQVQRMFTAKSIRELKRSFVVSGIMMNVLYFLFIFLGALLFIQFGGAAFENANDVMIRFIGGLPAGLVGLLLASLFAAAMSSVDSLLNSMSTVFTKDIYERYIEKEKEASLKTSMMVSAVWGILVYIITMLAFSGTSKSILAVIGSYISYISGPTCGIFLLAMLTKKANDKGTVCGAVVGFIITLLFGTLAGFTWMWNSAFGTVMTFLAGYVFSCLFGEPAGEQARRYTIRGHMACLKEQGRTEENGISLMPFAVDRYSMILLVFFLIQLAVICFFQRA</sequence>
<evidence type="ECO:0000256" key="6">
    <source>
        <dbReference type="ARBA" id="ARBA00022989"/>
    </source>
</evidence>
<evidence type="ECO:0000256" key="10">
    <source>
        <dbReference type="ARBA" id="ARBA00023201"/>
    </source>
</evidence>
<feature type="transmembrane region" description="Helical" evidence="12">
    <location>
        <begin position="275"/>
        <end position="300"/>
    </location>
</feature>
<dbReference type="InterPro" id="IPR051163">
    <property type="entry name" value="Sodium:Solute_Symporter_SSF"/>
</dbReference>
<dbReference type="Pfam" id="PF00474">
    <property type="entry name" value="SSF"/>
    <property type="match status" value="1"/>
</dbReference>
<feature type="transmembrane region" description="Helical" evidence="12">
    <location>
        <begin position="430"/>
        <end position="453"/>
    </location>
</feature>
<reference evidence="13 14" key="2">
    <citation type="submission" date="2007-09" db="EMBL/GenBank/DDBJ databases">
        <title>Draft genome sequence of Clostridium bolteae (ATCC BAA-613).</title>
        <authorList>
            <person name="Sudarsanam P."/>
            <person name="Ley R."/>
            <person name="Guruge J."/>
            <person name="Turnbaugh P.J."/>
            <person name="Mahowald M."/>
            <person name="Liep D."/>
            <person name="Gordon J."/>
        </authorList>
    </citation>
    <scope>NUCLEOTIDE SEQUENCE [LARGE SCALE GENOMIC DNA]</scope>
    <source>
        <strain evidence="14">ATCC BAA-613 / DSM 15670 / CCUG 46953 / JCM 12243 / WAL 16351</strain>
    </source>
</reference>
<accession>A8RLB8</accession>
<feature type="transmembrane region" description="Helical" evidence="12">
    <location>
        <begin position="312"/>
        <end position="336"/>
    </location>
</feature>
<dbReference type="eggNOG" id="COG0591">
    <property type="taxonomic scope" value="Bacteria"/>
</dbReference>
<keyword evidence="4" id="KW-1003">Cell membrane</keyword>
<dbReference type="HOGENOM" id="CLU_018808_11_4_9"/>
<evidence type="ECO:0008006" key="15">
    <source>
        <dbReference type="Google" id="ProtNLM"/>
    </source>
</evidence>
<feature type="transmembrane region" description="Helical" evidence="12">
    <location>
        <begin position="152"/>
        <end position="171"/>
    </location>
</feature>
<evidence type="ECO:0000256" key="7">
    <source>
        <dbReference type="ARBA" id="ARBA00023053"/>
    </source>
</evidence>
<dbReference type="GO" id="GO:0006814">
    <property type="term" value="P:sodium ion transport"/>
    <property type="evidence" value="ECO:0007669"/>
    <property type="project" value="UniProtKB-KW"/>
</dbReference>
<evidence type="ECO:0000313" key="13">
    <source>
        <dbReference type="EMBL" id="EDP18211.1"/>
    </source>
</evidence>
<keyword evidence="9 12" id="KW-0472">Membrane</keyword>
<feature type="transmembrane region" description="Helical" evidence="12">
    <location>
        <begin position="6"/>
        <end position="26"/>
    </location>
</feature>
<keyword evidence="7" id="KW-0915">Sodium</keyword>
<evidence type="ECO:0000256" key="2">
    <source>
        <dbReference type="ARBA" id="ARBA00006434"/>
    </source>
</evidence>
<dbReference type="PROSITE" id="PS50283">
    <property type="entry name" value="NA_SOLUT_SYMP_3"/>
    <property type="match status" value="1"/>
</dbReference>
<keyword evidence="5 12" id="KW-0812">Transmembrane</keyword>
<evidence type="ECO:0000256" key="1">
    <source>
        <dbReference type="ARBA" id="ARBA00004651"/>
    </source>
</evidence>
<dbReference type="PANTHER" id="PTHR42985:SF47">
    <property type="entry name" value="INTEGRAL MEMBRANE TRANSPORT PROTEIN"/>
    <property type="match status" value="1"/>
</dbReference>
<dbReference type="GO" id="GO:0015293">
    <property type="term" value="F:symporter activity"/>
    <property type="evidence" value="ECO:0007669"/>
    <property type="project" value="TreeGrafter"/>
</dbReference>
<evidence type="ECO:0000313" key="14">
    <source>
        <dbReference type="Proteomes" id="UP000005396"/>
    </source>
</evidence>
<dbReference type="NCBIfam" id="TIGR00813">
    <property type="entry name" value="sss"/>
    <property type="match status" value="1"/>
</dbReference>
<evidence type="ECO:0000256" key="5">
    <source>
        <dbReference type="ARBA" id="ARBA00022692"/>
    </source>
</evidence>
<dbReference type="InterPro" id="IPR038377">
    <property type="entry name" value="Na/Glc_symporter_sf"/>
</dbReference>
<comment type="similarity">
    <text evidence="2 11">Belongs to the sodium:solute symporter (SSF) (TC 2.A.21) family.</text>
</comment>
<organism evidence="13 14">
    <name type="scientific">Enterocloster bolteae (strain ATCC BAA-613 / DSM 15670 / CCUG 46953 / JCM 12243 / WAL 16351)</name>
    <name type="common">Clostridium bolteae</name>
    <dbReference type="NCBI Taxonomy" id="411902"/>
    <lineage>
        <taxon>Bacteria</taxon>
        <taxon>Bacillati</taxon>
        <taxon>Bacillota</taxon>
        <taxon>Clostridia</taxon>
        <taxon>Lachnospirales</taxon>
        <taxon>Lachnospiraceae</taxon>
        <taxon>Enterocloster</taxon>
    </lineage>
</organism>
<dbReference type="AlphaFoldDB" id="A8RLB8"/>
<evidence type="ECO:0000256" key="11">
    <source>
        <dbReference type="RuleBase" id="RU362091"/>
    </source>
</evidence>
<reference evidence="13 14" key="1">
    <citation type="submission" date="2007-08" db="EMBL/GenBank/DDBJ databases">
        <authorList>
            <person name="Fulton L."/>
            <person name="Clifton S."/>
            <person name="Fulton B."/>
            <person name="Xu J."/>
            <person name="Minx P."/>
            <person name="Pepin K.H."/>
            <person name="Johnson M."/>
            <person name="Thiruvilangam P."/>
            <person name="Bhonagiri V."/>
            <person name="Nash W.E."/>
            <person name="Mardis E.R."/>
            <person name="Wilson R.K."/>
        </authorList>
    </citation>
    <scope>NUCLEOTIDE SEQUENCE [LARGE SCALE GENOMIC DNA]</scope>
    <source>
        <strain evidence="14">ATCC BAA-613 / DSM 15670 / CCUG 46953 / JCM 12243 / WAL 16351</strain>
    </source>
</reference>
<dbReference type="PaxDb" id="411902-CLOBOL_01566"/>
<feature type="transmembrane region" description="Helical" evidence="12">
    <location>
        <begin position="396"/>
        <end position="418"/>
    </location>
</feature>
<feature type="transmembrane region" description="Helical" evidence="12">
    <location>
        <begin position="84"/>
        <end position="102"/>
    </location>
</feature>
<keyword evidence="10" id="KW-0739">Sodium transport</keyword>
<evidence type="ECO:0000256" key="8">
    <source>
        <dbReference type="ARBA" id="ARBA00023065"/>
    </source>
</evidence>
<keyword evidence="6 12" id="KW-1133">Transmembrane helix</keyword>
<protein>
    <recommendedName>
        <fullName evidence="15">Sodium:solute symporter</fullName>
    </recommendedName>
</protein>
<dbReference type="InterPro" id="IPR001734">
    <property type="entry name" value="Na/solute_symporter"/>
</dbReference>
<dbReference type="EMBL" id="ABCC02000017">
    <property type="protein sequence ID" value="EDP18211.1"/>
    <property type="molecule type" value="Genomic_DNA"/>
</dbReference>
<comment type="subcellular location">
    <subcellularLocation>
        <location evidence="1">Cell membrane</location>
        <topology evidence="1">Multi-pass membrane protein</topology>
    </subcellularLocation>
</comment>
<keyword evidence="3" id="KW-0813">Transport</keyword>
<name>A8RLB8_ENTBW</name>
<keyword evidence="8" id="KW-0406">Ion transport</keyword>
<evidence type="ECO:0000256" key="9">
    <source>
        <dbReference type="ARBA" id="ARBA00023136"/>
    </source>
</evidence>
<dbReference type="Proteomes" id="UP000005396">
    <property type="component" value="Unassembled WGS sequence"/>
</dbReference>